<dbReference type="InterPro" id="IPR001466">
    <property type="entry name" value="Beta-lactam-related"/>
</dbReference>
<dbReference type="InterPro" id="IPR012338">
    <property type="entry name" value="Beta-lactam/transpept-like"/>
</dbReference>
<organism evidence="2 3">
    <name type="scientific">Pedobacter lusitanus</name>
    <dbReference type="NCBI Taxonomy" id="1503925"/>
    <lineage>
        <taxon>Bacteria</taxon>
        <taxon>Pseudomonadati</taxon>
        <taxon>Bacteroidota</taxon>
        <taxon>Sphingobacteriia</taxon>
        <taxon>Sphingobacteriales</taxon>
        <taxon>Sphingobacteriaceae</taxon>
        <taxon>Pedobacter</taxon>
    </lineage>
</organism>
<dbReference type="PANTHER" id="PTHR46825:SF9">
    <property type="entry name" value="BETA-LACTAMASE-RELATED DOMAIN-CONTAINING PROTEIN"/>
    <property type="match status" value="1"/>
</dbReference>
<dbReference type="PANTHER" id="PTHR46825">
    <property type="entry name" value="D-ALANYL-D-ALANINE-CARBOXYPEPTIDASE/ENDOPEPTIDASE AMPH"/>
    <property type="match status" value="1"/>
</dbReference>
<dbReference type="Gene3D" id="3.40.710.10">
    <property type="entry name" value="DD-peptidase/beta-lactamase superfamily"/>
    <property type="match status" value="1"/>
</dbReference>
<dbReference type="SUPFAM" id="SSF56601">
    <property type="entry name" value="beta-lactamase/transpeptidase-like"/>
    <property type="match status" value="1"/>
</dbReference>
<evidence type="ECO:0000313" key="2">
    <source>
        <dbReference type="EMBL" id="KIO77900.1"/>
    </source>
</evidence>
<dbReference type="Pfam" id="PF00144">
    <property type="entry name" value="Beta-lactamase"/>
    <property type="match status" value="1"/>
</dbReference>
<comment type="caution">
    <text evidence="2">The sequence shown here is derived from an EMBL/GenBank/DDBJ whole genome shotgun (WGS) entry which is preliminary data.</text>
</comment>
<evidence type="ECO:0000313" key="3">
    <source>
        <dbReference type="Proteomes" id="UP000032049"/>
    </source>
</evidence>
<dbReference type="EMBL" id="JXRA01000028">
    <property type="protein sequence ID" value="KIO77900.1"/>
    <property type="molecule type" value="Genomic_DNA"/>
</dbReference>
<name>A0A0D0GP38_9SPHI</name>
<evidence type="ECO:0000259" key="1">
    <source>
        <dbReference type="Pfam" id="PF00144"/>
    </source>
</evidence>
<dbReference type="AlphaFoldDB" id="A0A0D0GP38"/>
<sequence length="345" mass="39613">MSFCFLATILWYVSCTNRSKHEQIDRTIKNFYDKGAFNGAILVAERGRIVYDTAMGSADFIKKRHLDTSAVFYLASLSKQFTAMGIMLLEQEGKLAYQDTLGKYFPELPAFTHQISIRNLLNHTSGLPDYFESANLVKPGLSNVQVFSWLGKQRKLNFSPGSKYLYSNTGYVLLAMIIEKLSHKSFSQFMKQMIFEPLEMQHTLVFDQQKIVIRNRALGFDANKKIDDYAILTSGDGGIFSTTHDLFKWDQALYSGVLINQSKLSEAYQKAKLKNGNYSDYGFGWNIKENQADHAVYHTGELNGYQTFIYRDINRHHTIIILTNQGRALQMWPVADRILKILRER</sequence>
<protein>
    <recommendedName>
        <fullName evidence="1">Beta-lactamase-related domain-containing protein</fullName>
    </recommendedName>
</protein>
<reference evidence="2 3" key="1">
    <citation type="submission" date="2015-01" db="EMBL/GenBank/DDBJ databases">
        <title>Draft genome sequence of Pedobacter sp. NL19 isolated from sludge of an effluent treatment pond in an abandoned uranium mine.</title>
        <authorList>
            <person name="Santos T."/>
            <person name="Caetano T."/>
            <person name="Covas C."/>
            <person name="Cruz A."/>
            <person name="Mendo S."/>
        </authorList>
    </citation>
    <scope>NUCLEOTIDE SEQUENCE [LARGE SCALE GENOMIC DNA]</scope>
    <source>
        <strain evidence="2 3">NL19</strain>
    </source>
</reference>
<accession>A0A0D0GP38</accession>
<keyword evidence="3" id="KW-1185">Reference proteome</keyword>
<dbReference type="InterPro" id="IPR050491">
    <property type="entry name" value="AmpC-like"/>
</dbReference>
<proteinExistence type="predicted"/>
<dbReference type="Proteomes" id="UP000032049">
    <property type="component" value="Unassembled WGS sequence"/>
</dbReference>
<feature type="domain" description="Beta-lactamase-related" evidence="1">
    <location>
        <begin position="24"/>
        <end position="328"/>
    </location>
</feature>
<dbReference type="STRING" id="1503925.TH53_07040"/>
<gene>
    <name evidence="2" type="ORF">TH53_07040</name>
</gene>